<feature type="region of interest" description="Disordered" evidence="3">
    <location>
        <begin position="186"/>
        <end position="221"/>
    </location>
</feature>
<keyword evidence="4" id="KW-0812">Transmembrane</keyword>
<keyword evidence="6" id="KW-1185">Reference proteome</keyword>
<dbReference type="SMART" id="SM00174">
    <property type="entry name" value="RHO"/>
    <property type="match status" value="1"/>
</dbReference>
<dbReference type="InterPro" id="IPR027417">
    <property type="entry name" value="P-loop_NTPase"/>
</dbReference>
<dbReference type="PANTHER" id="PTHR47977">
    <property type="entry name" value="RAS-RELATED PROTEIN RAB"/>
    <property type="match status" value="1"/>
</dbReference>
<evidence type="ECO:0000256" key="1">
    <source>
        <dbReference type="ARBA" id="ARBA00022741"/>
    </source>
</evidence>
<evidence type="ECO:0000313" key="6">
    <source>
        <dbReference type="Proteomes" id="UP001141327"/>
    </source>
</evidence>
<keyword evidence="2" id="KW-0342">GTP-binding</keyword>
<keyword evidence="4" id="KW-1133">Transmembrane helix</keyword>
<dbReference type="Gene3D" id="3.40.50.300">
    <property type="entry name" value="P-loop containing nucleotide triphosphate hydrolases"/>
    <property type="match status" value="1"/>
</dbReference>
<comment type="caution">
    <text evidence="5">The sequence shown here is derived from an EMBL/GenBank/DDBJ whole genome shotgun (WGS) entry which is preliminary data.</text>
</comment>
<reference evidence="5" key="1">
    <citation type="journal article" date="2022" name="bioRxiv">
        <title>Genomics of Preaxostyla Flagellates Illuminates Evolutionary Transitions and the Path Towards Mitochondrial Loss.</title>
        <authorList>
            <person name="Novak L.V.F."/>
            <person name="Treitli S.C."/>
            <person name="Pyrih J."/>
            <person name="Halakuc P."/>
            <person name="Pipaliya S.V."/>
            <person name="Vacek V."/>
            <person name="Brzon O."/>
            <person name="Soukal P."/>
            <person name="Eme L."/>
            <person name="Dacks J.B."/>
            <person name="Karnkowska A."/>
            <person name="Elias M."/>
            <person name="Hampl V."/>
        </authorList>
    </citation>
    <scope>NUCLEOTIDE SEQUENCE</scope>
    <source>
        <strain evidence="5">RCP-MX</strain>
    </source>
</reference>
<dbReference type="InterPro" id="IPR050227">
    <property type="entry name" value="Rab"/>
</dbReference>
<dbReference type="SMART" id="SM00175">
    <property type="entry name" value="RAB"/>
    <property type="match status" value="1"/>
</dbReference>
<protein>
    <submittedName>
        <fullName evidence="5">Uncharacterized protein</fullName>
    </submittedName>
</protein>
<sequence>MEESTAQNQPRIVQPNLYEFYLLLSLKFFSQWVKEVNRLRSHNQECKFYARIVVLGGIAVGRTALVFRFLENRWLPLTMPTVFEYYNKTITFGQVPASQLDLGIWEPNSMSKFHSVVKHLVPFDRADAAIIAFSFDREGSLEATRYWASRLGPGCLRFLVCCKDEARYGRAREIAREIGAEYWETSAKTGSPESSVPGVVPNGTPGTSCLMGTASRGMTGP</sequence>
<evidence type="ECO:0000256" key="3">
    <source>
        <dbReference type="SAM" id="MobiDB-lite"/>
    </source>
</evidence>
<feature type="transmembrane region" description="Helical" evidence="4">
    <location>
        <begin position="48"/>
        <end position="70"/>
    </location>
</feature>
<keyword evidence="1" id="KW-0547">Nucleotide-binding</keyword>
<dbReference type="Pfam" id="PF00071">
    <property type="entry name" value="Ras"/>
    <property type="match status" value="1"/>
</dbReference>
<evidence type="ECO:0000256" key="2">
    <source>
        <dbReference type="ARBA" id="ARBA00023134"/>
    </source>
</evidence>
<gene>
    <name evidence="5" type="ORF">PAPYR_8907</name>
</gene>
<dbReference type="EMBL" id="JAPMOS010000085">
    <property type="protein sequence ID" value="KAJ4456002.1"/>
    <property type="molecule type" value="Genomic_DNA"/>
</dbReference>
<keyword evidence="4" id="KW-0472">Membrane</keyword>
<organism evidence="5 6">
    <name type="scientific">Paratrimastix pyriformis</name>
    <dbReference type="NCBI Taxonomy" id="342808"/>
    <lineage>
        <taxon>Eukaryota</taxon>
        <taxon>Metamonada</taxon>
        <taxon>Preaxostyla</taxon>
        <taxon>Paratrimastigidae</taxon>
        <taxon>Paratrimastix</taxon>
    </lineage>
</organism>
<proteinExistence type="predicted"/>
<name>A0ABQ8UEA0_9EUKA</name>
<dbReference type="SUPFAM" id="SSF52540">
    <property type="entry name" value="P-loop containing nucleoside triphosphate hydrolases"/>
    <property type="match status" value="1"/>
</dbReference>
<dbReference type="Proteomes" id="UP001141327">
    <property type="component" value="Unassembled WGS sequence"/>
</dbReference>
<evidence type="ECO:0000313" key="5">
    <source>
        <dbReference type="EMBL" id="KAJ4456002.1"/>
    </source>
</evidence>
<dbReference type="InterPro" id="IPR001806">
    <property type="entry name" value="Small_GTPase"/>
</dbReference>
<evidence type="ECO:0000256" key="4">
    <source>
        <dbReference type="SAM" id="Phobius"/>
    </source>
</evidence>
<accession>A0ABQ8UEA0</accession>